<gene>
    <name evidence="2" type="ORF">DAERI_070033</name>
</gene>
<evidence type="ECO:0000256" key="1">
    <source>
        <dbReference type="SAM" id="MobiDB-lite"/>
    </source>
</evidence>
<dbReference type="EMBL" id="BFAG01000007">
    <property type="protein sequence ID" value="GBF06035.1"/>
    <property type="molecule type" value="Genomic_DNA"/>
</dbReference>
<organism evidence="2 3">
    <name type="scientific">Deinococcus aerius</name>
    <dbReference type="NCBI Taxonomy" id="200253"/>
    <lineage>
        <taxon>Bacteria</taxon>
        <taxon>Thermotogati</taxon>
        <taxon>Deinococcota</taxon>
        <taxon>Deinococci</taxon>
        <taxon>Deinococcales</taxon>
        <taxon>Deinococcaceae</taxon>
        <taxon>Deinococcus</taxon>
    </lineage>
</organism>
<proteinExistence type="predicted"/>
<reference evidence="3" key="1">
    <citation type="submission" date="2018-01" db="EMBL/GenBank/DDBJ databases">
        <title>Draft Genome Sequence of the Radioresistant Bacterium Deinococcus aerius TR0125, Isolated from the Higher Atmosphere above Japan.</title>
        <authorList>
            <person name="Satoh K."/>
            <person name="Arai H."/>
            <person name="Sanzen T."/>
            <person name="Kawaguchi Y."/>
            <person name="Hayashi H."/>
            <person name="Yokobori S."/>
            <person name="Yamagishi A."/>
            <person name="Oono Y."/>
            <person name="Narumi I."/>
        </authorList>
    </citation>
    <scope>NUCLEOTIDE SEQUENCE [LARGE SCALE GENOMIC DNA]</scope>
    <source>
        <strain evidence="3">TR0125</strain>
    </source>
</reference>
<sequence>MTDRQDDDVQLSESAPGQDEAQGDSAATARAEQDEAQDDGQNGRPSDDSDPGHS</sequence>
<accession>A0A2I9DYP7</accession>
<feature type="compositionally biased region" description="Basic and acidic residues" evidence="1">
    <location>
        <begin position="45"/>
        <end position="54"/>
    </location>
</feature>
<evidence type="ECO:0000313" key="2">
    <source>
        <dbReference type="EMBL" id="GBF06035.1"/>
    </source>
</evidence>
<protein>
    <submittedName>
        <fullName evidence="2">Uncharacterized protein</fullName>
    </submittedName>
</protein>
<dbReference type="RefSeq" id="WP_165794161.1">
    <property type="nucleotide sequence ID" value="NZ_BFAG01000007.1"/>
</dbReference>
<name>A0A2I9DYP7_9DEIO</name>
<dbReference type="AlphaFoldDB" id="A0A2I9DYP7"/>
<evidence type="ECO:0000313" key="3">
    <source>
        <dbReference type="Proteomes" id="UP000236569"/>
    </source>
</evidence>
<dbReference type="Proteomes" id="UP000236569">
    <property type="component" value="Unassembled WGS sequence"/>
</dbReference>
<keyword evidence="3" id="KW-1185">Reference proteome</keyword>
<feature type="region of interest" description="Disordered" evidence="1">
    <location>
        <begin position="1"/>
        <end position="54"/>
    </location>
</feature>
<comment type="caution">
    <text evidence="2">The sequence shown here is derived from an EMBL/GenBank/DDBJ whole genome shotgun (WGS) entry which is preliminary data.</text>
</comment>
<feature type="compositionally biased region" description="Acidic residues" evidence="1">
    <location>
        <begin position="1"/>
        <end position="10"/>
    </location>
</feature>